<dbReference type="Gene3D" id="3.40.50.450">
    <property type="match status" value="1"/>
</dbReference>
<evidence type="ECO:0008006" key="3">
    <source>
        <dbReference type="Google" id="ProtNLM"/>
    </source>
</evidence>
<dbReference type="EMBL" id="PPTP01000007">
    <property type="protein sequence ID" value="RDB54857.1"/>
    <property type="molecule type" value="Genomic_DNA"/>
</dbReference>
<dbReference type="STRING" id="1034345.GCA_000236865_01502"/>
<gene>
    <name evidence="1" type="ORF">C1880_08300</name>
</gene>
<evidence type="ECO:0000313" key="2">
    <source>
        <dbReference type="Proteomes" id="UP000253792"/>
    </source>
</evidence>
<sequence>MGTLEEVSEVISLIALAQFDAPCILFNLNGFYDDLHALLSRTSDMGLCSPRRQRGIHFAHSLEEMANILVPLH</sequence>
<dbReference type="Proteomes" id="UP000253792">
    <property type="component" value="Unassembled WGS sequence"/>
</dbReference>
<accession>A0A369L842</accession>
<keyword evidence="2" id="KW-1185">Reference proteome</keyword>
<dbReference type="AlphaFoldDB" id="A0A369L842"/>
<protein>
    <recommendedName>
        <fullName evidence="3">TIGR00730 family Rossman fold protein</fullName>
    </recommendedName>
</protein>
<dbReference type="OrthoDB" id="9801098at2"/>
<evidence type="ECO:0000313" key="1">
    <source>
        <dbReference type="EMBL" id="RDB54857.1"/>
    </source>
</evidence>
<dbReference type="SUPFAM" id="SSF102405">
    <property type="entry name" value="MCP/YpsA-like"/>
    <property type="match status" value="1"/>
</dbReference>
<organism evidence="1 2">
    <name type="scientific">Senegalimassilia anaerobia</name>
    <dbReference type="NCBI Taxonomy" id="1473216"/>
    <lineage>
        <taxon>Bacteria</taxon>
        <taxon>Bacillati</taxon>
        <taxon>Actinomycetota</taxon>
        <taxon>Coriobacteriia</taxon>
        <taxon>Coriobacteriales</taxon>
        <taxon>Coriobacteriaceae</taxon>
        <taxon>Senegalimassilia</taxon>
    </lineage>
</organism>
<comment type="caution">
    <text evidence="1">The sequence shown here is derived from an EMBL/GenBank/DDBJ whole genome shotgun (WGS) entry which is preliminary data.</text>
</comment>
<proteinExistence type="predicted"/>
<dbReference type="InterPro" id="IPR031100">
    <property type="entry name" value="LOG_fam"/>
</dbReference>
<reference evidence="1 2" key="1">
    <citation type="journal article" date="2018" name="Elife">
        <title>Discovery and characterization of a prevalent human gut bacterial enzyme sufficient for the inactivation of a family of plant toxins.</title>
        <authorList>
            <person name="Koppel N."/>
            <person name="Bisanz J.E."/>
            <person name="Pandelia M.E."/>
            <person name="Turnbaugh P.J."/>
            <person name="Balskus E.P."/>
        </authorList>
    </citation>
    <scope>NUCLEOTIDE SEQUENCE [LARGE SCALE GENOMIC DNA]</scope>
    <source>
        <strain evidence="2">anaerobia AP69FAA</strain>
    </source>
</reference>
<name>A0A369L842_9ACTN</name>
<dbReference type="Pfam" id="PF03641">
    <property type="entry name" value="Lysine_decarbox"/>
    <property type="match status" value="1"/>
</dbReference>